<protein>
    <submittedName>
        <fullName evidence="1">Uncharacterized protein</fullName>
    </submittedName>
</protein>
<evidence type="ECO:0000313" key="2">
    <source>
        <dbReference type="Proteomes" id="UP000664109"/>
    </source>
</evidence>
<keyword evidence="2" id="KW-1185">Reference proteome</keyword>
<proteinExistence type="predicted"/>
<keyword evidence="1" id="KW-0614">Plasmid</keyword>
<dbReference type="RefSeq" id="WP_205378654.1">
    <property type="nucleotide sequence ID" value="NZ_JAFEJA010000003.1"/>
</dbReference>
<accession>A0ABS2V4C4</accession>
<dbReference type="Proteomes" id="UP000664109">
    <property type="component" value="Unassembled WGS sequence"/>
</dbReference>
<comment type="caution">
    <text evidence="1">The sequence shown here is derived from an EMBL/GenBank/DDBJ whole genome shotgun (WGS) entry which is preliminary data.</text>
</comment>
<evidence type="ECO:0000313" key="1">
    <source>
        <dbReference type="EMBL" id="MBM9624463.1"/>
    </source>
</evidence>
<reference evidence="1 2" key="1">
    <citation type="journal article" date="2016" name="Arch. Microbiol.">
        <title>Streptomyces zhihengii sp. nov., isolated from rhizospheric soil of Psammosilene tunicoides.</title>
        <authorList>
            <person name="Huang M.J."/>
            <person name="Fei J.J."/>
            <person name="Salam N."/>
            <person name="Kim C.J."/>
            <person name="Hozzein W.N."/>
            <person name="Xiao M."/>
            <person name="Huang H.Q."/>
            <person name="Li W.J."/>
        </authorList>
    </citation>
    <scope>NUCLEOTIDE SEQUENCE [LARGE SCALE GENOMIC DNA]</scope>
    <source>
        <strain evidence="1 2">YIM T102</strain>
    </source>
</reference>
<name>A0ABS2V4C4_9ACTN</name>
<geneLocation type="plasmid" evidence="1">
    <name>unnamed1</name>
</geneLocation>
<gene>
    <name evidence="1" type="ORF">JE024_38590</name>
</gene>
<dbReference type="EMBL" id="JAFEJA010000003">
    <property type="protein sequence ID" value="MBM9624463.1"/>
    <property type="molecule type" value="Genomic_DNA"/>
</dbReference>
<sequence>MDHRGRKTGEIFENEHYGMPQDDFERLADPDCPLHMLGDPPAVVRVWTTAALQRILPGVTVEWVKVLAAPAVLAGDDHASYTTPDVSSAPPSRVGAAVPVGIGIRRQDGVAILLWGLLLWASVTAHGTTEMYITIAPHLEADHAETRLRAHLSSPEGRI</sequence>
<organism evidence="1 2">
    <name type="scientific">Streptomyces zhihengii</name>
    <dbReference type="NCBI Taxonomy" id="1818004"/>
    <lineage>
        <taxon>Bacteria</taxon>
        <taxon>Bacillati</taxon>
        <taxon>Actinomycetota</taxon>
        <taxon>Actinomycetes</taxon>
        <taxon>Kitasatosporales</taxon>
        <taxon>Streptomycetaceae</taxon>
        <taxon>Streptomyces</taxon>
    </lineage>
</organism>